<dbReference type="EMBL" id="JACDUI010000002">
    <property type="protein sequence ID" value="MBA2840919.1"/>
    <property type="molecule type" value="Genomic_DNA"/>
</dbReference>
<protein>
    <recommendedName>
        <fullName evidence="3">NurA domain-containing protein</fullName>
    </recommendedName>
</protein>
<evidence type="ECO:0000313" key="2">
    <source>
        <dbReference type="Proteomes" id="UP000563838"/>
    </source>
</evidence>
<sequence length="602" mass="70502">MPSQISETLEKYKRALENSKDRYEKIKKDRFENSKSFYDNFFNGLIKTYDEKDFNRVKLLAEQFFQVDKVKFAAVDGSCYKKQLQDYMVFFGAAYPVRGYIDFSKSDKFVYEDWSPEEDVSMVAYVPIPFAELDETVDDPFVLSDDQKTIDLSNIHVQLMELAEVYQAYMLVKSSDLRPKILLWDQSMSSVMNSNEVMYNKVDLVGYKYQRTSLTEQDIILAYSHPYSDELSIPSKKKYHVYNHILYKLQKEGPQDISKLSKELKLTERELKTRISYLINSIGGKNPIVTGLDQNKLIFNEDYEDSWEYVVGLFEHICHKIFKEQDPNALVYNKKNSSGEKEERWMSPNDLRFLISVGVRALIENCWKHDVLLIGIVKDSSSRYLTRNYVGVMQELNKYQNIPQVLLPWSDRDFLEILPWVDDNITAPWSTIEFDSVFMTLHVEKDEKGNKRIQGVRGDIVAPSERLFARSLAQFYLNRSKRSLLYGHVIFIDRLITPKIDKKLNKLQISNEKILGDIEPYLFSNNCTKNEVQDLMVYILNLLTKNLYPEVIGYPDPLHKADWGAKSIYKRIRPIIDSSDISLRANPTNKTFRQLRDQIKRT</sequence>
<accession>A0A7J9NKW0</accession>
<proteinExistence type="predicted"/>
<evidence type="ECO:0008006" key="3">
    <source>
        <dbReference type="Google" id="ProtNLM"/>
    </source>
</evidence>
<dbReference type="AlphaFoldDB" id="A0A7J9NKW0"/>
<dbReference type="Proteomes" id="UP000563838">
    <property type="component" value="Unassembled WGS sequence"/>
</dbReference>
<organism evidence="1 2">
    <name type="scientific">Methanococcus maripaludis</name>
    <name type="common">Methanococcus deltae</name>
    <dbReference type="NCBI Taxonomy" id="39152"/>
    <lineage>
        <taxon>Archaea</taxon>
        <taxon>Methanobacteriati</taxon>
        <taxon>Methanobacteriota</taxon>
        <taxon>Methanomada group</taxon>
        <taxon>Methanococci</taxon>
        <taxon>Methanococcales</taxon>
        <taxon>Methanococcaceae</taxon>
        <taxon>Methanococcus</taxon>
    </lineage>
</organism>
<gene>
    <name evidence="1" type="ORF">HNP87_001451</name>
</gene>
<comment type="caution">
    <text evidence="1">The sequence shown here is derived from an EMBL/GenBank/DDBJ whole genome shotgun (WGS) entry which is preliminary data.</text>
</comment>
<reference evidence="1 2" key="1">
    <citation type="submission" date="2020-07" db="EMBL/GenBank/DDBJ databases">
        <title>Genomic Encyclopedia of Type Strains, Phase IV (KMG-V): Genome sequencing to study the core and pangenomes of soil and plant-associated prokaryotes.</title>
        <authorList>
            <person name="Whitman W."/>
        </authorList>
    </citation>
    <scope>NUCLEOTIDE SEQUENCE [LARGE SCALE GENOMIC DNA]</scope>
    <source>
        <strain evidence="1 2">A4</strain>
    </source>
</reference>
<dbReference type="RefSeq" id="WP_181488752.1">
    <property type="nucleotide sequence ID" value="NZ_JACDUI010000002.1"/>
</dbReference>
<evidence type="ECO:0000313" key="1">
    <source>
        <dbReference type="EMBL" id="MBA2840919.1"/>
    </source>
</evidence>
<name>A0A7J9NKW0_METMI</name>